<dbReference type="Proteomes" id="UP000239560">
    <property type="component" value="Unassembled WGS sequence"/>
</dbReference>
<dbReference type="EMBL" id="LCTV02000006">
    <property type="protein sequence ID" value="PRQ74286.1"/>
    <property type="molecule type" value="Genomic_DNA"/>
</dbReference>
<feature type="compositionally biased region" description="Basic residues" evidence="1">
    <location>
        <begin position="250"/>
        <end position="261"/>
    </location>
</feature>
<feature type="region of interest" description="Disordered" evidence="1">
    <location>
        <begin position="80"/>
        <end position="107"/>
    </location>
</feature>
<evidence type="ECO:0000313" key="3">
    <source>
        <dbReference type="Proteomes" id="UP000239560"/>
    </source>
</evidence>
<feature type="compositionally biased region" description="Pro residues" evidence="1">
    <location>
        <begin position="273"/>
        <end position="287"/>
    </location>
</feature>
<evidence type="ECO:0000256" key="1">
    <source>
        <dbReference type="SAM" id="MobiDB-lite"/>
    </source>
</evidence>
<evidence type="ECO:0000313" key="2">
    <source>
        <dbReference type="EMBL" id="PRQ74286.1"/>
    </source>
</evidence>
<accession>A0A2T0A8Q0</accession>
<feature type="compositionally biased region" description="Basic residues" evidence="1">
    <location>
        <begin position="194"/>
        <end position="210"/>
    </location>
</feature>
<feature type="region of interest" description="Disordered" evidence="1">
    <location>
        <begin position="124"/>
        <end position="213"/>
    </location>
</feature>
<feature type="compositionally biased region" description="Polar residues" evidence="1">
    <location>
        <begin position="165"/>
        <end position="179"/>
    </location>
</feature>
<name>A0A2T0A8Q0_RHOTO</name>
<organism evidence="2 3">
    <name type="scientific">Rhodotorula toruloides</name>
    <name type="common">Yeast</name>
    <name type="synonym">Rhodosporidium toruloides</name>
    <dbReference type="NCBI Taxonomy" id="5286"/>
    <lineage>
        <taxon>Eukaryota</taxon>
        <taxon>Fungi</taxon>
        <taxon>Dikarya</taxon>
        <taxon>Basidiomycota</taxon>
        <taxon>Pucciniomycotina</taxon>
        <taxon>Microbotryomycetes</taxon>
        <taxon>Sporidiobolales</taxon>
        <taxon>Sporidiobolaceae</taxon>
        <taxon>Rhodotorula</taxon>
    </lineage>
</organism>
<dbReference type="AlphaFoldDB" id="A0A2T0A8Q0"/>
<reference evidence="2 3" key="1">
    <citation type="journal article" date="2018" name="Elife">
        <title>Functional genomics of lipid metabolism in the oleaginous yeast Rhodosporidium toruloides.</title>
        <authorList>
            <person name="Coradetti S.T."/>
            <person name="Pinel D."/>
            <person name="Geiselman G."/>
            <person name="Ito M."/>
            <person name="Mondo S."/>
            <person name="Reilly M.C."/>
            <person name="Cheng Y.F."/>
            <person name="Bauer S."/>
            <person name="Grigoriev I."/>
            <person name="Gladden J.M."/>
            <person name="Simmons B.A."/>
            <person name="Brem R."/>
            <person name="Arkin A.P."/>
            <person name="Skerker J.M."/>
        </authorList>
    </citation>
    <scope>NUCLEOTIDE SEQUENCE [LARGE SCALE GENOMIC DNA]</scope>
    <source>
        <strain evidence="2 3">NBRC 0880</strain>
    </source>
</reference>
<comment type="caution">
    <text evidence="2">The sequence shown here is derived from an EMBL/GenBank/DDBJ whole genome shotgun (WGS) entry which is preliminary data.</text>
</comment>
<feature type="compositionally biased region" description="Low complexity" evidence="1">
    <location>
        <begin position="139"/>
        <end position="158"/>
    </location>
</feature>
<proteinExistence type="predicted"/>
<sequence>MRPRPCKTMASMLEHFTLLDRWLFPGRRSPALSALAASLLLRSSSVTCSECSSRPRYTLSQSSQLTLAAVPSPTSLLDLGPLNPSRLHLDHPAHTQQSKDTPSTVTRMSKDTLAATASIWSRCCSSQTRRSPRRADASLPRPARQTRTRQPLPPTRTASNRRTRSPPTLSNPLTNSLTRTRTHTRASLSPPRARQYRARPSRPRQSRATRLKTALQVRRDWLRRLRRRRPARHASRVRSLRARWDCIRSKRRARSVSTRRRERTDRRRVQQPLPRPAARPHLLPPRTSPSSPRSSPATPVLTTAPHSPPPPSLPTNNSPLTPLPPRAPTAAQHSLLPRSSQKDGATSPRRRLIRHTGERGVTRLRGLRNLRRR</sequence>
<gene>
    <name evidence="2" type="ORF">AAT19DRAFT_14639</name>
</gene>
<protein>
    <submittedName>
        <fullName evidence="2">Uncharacterized protein</fullName>
    </submittedName>
</protein>
<feature type="region of interest" description="Disordered" evidence="1">
    <location>
        <begin position="250"/>
        <end position="354"/>
    </location>
</feature>
<feature type="compositionally biased region" description="Low complexity" evidence="1">
    <location>
        <begin position="288"/>
        <end position="305"/>
    </location>
</feature>
<feature type="compositionally biased region" description="Polar residues" evidence="1">
    <location>
        <begin position="94"/>
        <end position="107"/>
    </location>
</feature>